<protein>
    <recommendedName>
        <fullName evidence="3">HNH endonuclease</fullName>
    </recommendedName>
</protein>
<gene>
    <name evidence="1" type="ORF">EV209_2567</name>
</gene>
<keyword evidence="2" id="KW-1185">Reference proteome</keyword>
<dbReference type="OrthoDB" id="9811997at2"/>
<sequence>MMKTYSELIRIPTFEERYQYLRLSGKVAEETFGFRRWLNQEFYHSDEWLKFRNKIIIRDNGCDLALEGFEIFGSIIIHHINPITYEDILNRNPCVFDPDNVVSTKLSTHNAIHYGDKSPISHIPTERTKNDTCPWRR</sequence>
<dbReference type="EMBL" id="SGXF01000005">
    <property type="protein sequence ID" value="RZS94197.1"/>
    <property type="molecule type" value="Genomic_DNA"/>
</dbReference>
<evidence type="ECO:0008006" key="3">
    <source>
        <dbReference type="Google" id="ProtNLM"/>
    </source>
</evidence>
<dbReference type="RefSeq" id="WP_130435821.1">
    <property type="nucleotide sequence ID" value="NZ_SGXF01000005.1"/>
</dbReference>
<evidence type="ECO:0000313" key="2">
    <source>
        <dbReference type="Proteomes" id="UP000292927"/>
    </source>
</evidence>
<organism evidence="1 2">
    <name type="scientific">Cuneatibacter caecimuris</name>
    <dbReference type="NCBI Taxonomy" id="1796618"/>
    <lineage>
        <taxon>Bacteria</taxon>
        <taxon>Bacillati</taxon>
        <taxon>Bacillota</taxon>
        <taxon>Clostridia</taxon>
        <taxon>Lachnospirales</taxon>
        <taxon>Lachnospiraceae</taxon>
        <taxon>Cuneatibacter</taxon>
    </lineage>
</organism>
<dbReference type="Proteomes" id="UP000292927">
    <property type="component" value="Unassembled WGS sequence"/>
</dbReference>
<evidence type="ECO:0000313" key="1">
    <source>
        <dbReference type="EMBL" id="RZS94197.1"/>
    </source>
</evidence>
<comment type="caution">
    <text evidence="1">The sequence shown here is derived from an EMBL/GenBank/DDBJ whole genome shotgun (WGS) entry which is preliminary data.</text>
</comment>
<dbReference type="AlphaFoldDB" id="A0A4Q7P3H1"/>
<reference evidence="1 2" key="1">
    <citation type="submission" date="2019-02" db="EMBL/GenBank/DDBJ databases">
        <title>Genomic Encyclopedia of Type Strains, Phase IV (KMG-IV): sequencing the most valuable type-strain genomes for metagenomic binning, comparative biology and taxonomic classification.</title>
        <authorList>
            <person name="Goeker M."/>
        </authorList>
    </citation>
    <scope>NUCLEOTIDE SEQUENCE [LARGE SCALE GENOMIC DNA]</scope>
    <source>
        <strain evidence="1 2">DSM 29486</strain>
    </source>
</reference>
<name>A0A4Q7P3H1_9FIRM</name>
<proteinExistence type="predicted"/>
<accession>A0A4Q7P3H1</accession>